<gene>
    <name evidence="3" type="ORF">GA0070616_0128</name>
</gene>
<dbReference type="GO" id="GO:0016857">
    <property type="term" value="F:racemase and epimerase activity, acting on carbohydrates and derivatives"/>
    <property type="evidence" value="ECO:0007669"/>
    <property type="project" value="InterPro"/>
</dbReference>
<reference evidence="3 4" key="1">
    <citation type="submission" date="2016-06" db="EMBL/GenBank/DDBJ databases">
        <authorList>
            <person name="Kjaerup R.B."/>
            <person name="Dalgaard T.S."/>
            <person name="Juul-Madsen H.R."/>
        </authorList>
    </citation>
    <scope>NUCLEOTIDE SEQUENCE [LARGE SCALE GENOMIC DNA]</scope>
    <source>
        <strain evidence="3 4">DSM 43818</strain>
    </source>
</reference>
<protein>
    <submittedName>
        <fullName evidence="3">Ribulose-5-phosphate 3-epimerase</fullName>
    </submittedName>
</protein>
<dbReference type="SUPFAM" id="SSF51366">
    <property type="entry name" value="Ribulose-phoshate binding barrel"/>
    <property type="match status" value="1"/>
</dbReference>
<keyword evidence="2" id="KW-0413">Isomerase</keyword>
<name>A0A1C6R7R6_9ACTN</name>
<evidence type="ECO:0000256" key="1">
    <source>
        <dbReference type="ARBA" id="ARBA00022723"/>
    </source>
</evidence>
<dbReference type="GO" id="GO:0046872">
    <property type="term" value="F:metal ion binding"/>
    <property type="evidence" value="ECO:0007669"/>
    <property type="project" value="UniProtKB-KW"/>
</dbReference>
<dbReference type="AlphaFoldDB" id="A0A1C6R7R6"/>
<dbReference type="EMBL" id="FMHT01000002">
    <property type="protein sequence ID" value="SCL13099.1"/>
    <property type="molecule type" value="Genomic_DNA"/>
</dbReference>
<sequence length="240" mass="25389">MRMPSFLDALPDDRLLLDVSLWSADLSALGAEAARISPHADLLHIDASDTHFIPEPLFFPDLIRAVRPYTDRPLHVHLMAHRPTRLACAFADAGADLITVHAEATGAAEAVRAIHDAGRAAGIALMLDTDPRNIRGLLAKADAIVLIGTPLGTKGTTMQPAALARITAMRRLLDAQQQAIPIIADGGIRQDTVAALAAAGANGVVPGSLLWASHDLPGTAAWIRSHQPMPPASPEREGPR</sequence>
<accession>A0A1C6R7R6</accession>
<dbReference type="InterPro" id="IPR000056">
    <property type="entry name" value="Ribul_P_3_epim-like"/>
</dbReference>
<organism evidence="3 4">
    <name type="scientific">Micromonospora nigra</name>
    <dbReference type="NCBI Taxonomy" id="145857"/>
    <lineage>
        <taxon>Bacteria</taxon>
        <taxon>Bacillati</taxon>
        <taxon>Actinomycetota</taxon>
        <taxon>Actinomycetes</taxon>
        <taxon>Micromonosporales</taxon>
        <taxon>Micromonosporaceae</taxon>
        <taxon>Micromonospora</taxon>
    </lineage>
</organism>
<keyword evidence="4" id="KW-1185">Reference proteome</keyword>
<dbReference type="STRING" id="145857.GA0070616_0128"/>
<evidence type="ECO:0000256" key="2">
    <source>
        <dbReference type="ARBA" id="ARBA00023235"/>
    </source>
</evidence>
<dbReference type="GO" id="GO:0005975">
    <property type="term" value="P:carbohydrate metabolic process"/>
    <property type="evidence" value="ECO:0007669"/>
    <property type="project" value="InterPro"/>
</dbReference>
<dbReference type="Gene3D" id="3.20.20.70">
    <property type="entry name" value="Aldolase class I"/>
    <property type="match status" value="1"/>
</dbReference>
<evidence type="ECO:0000313" key="4">
    <source>
        <dbReference type="Proteomes" id="UP000199699"/>
    </source>
</evidence>
<dbReference type="Proteomes" id="UP000199699">
    <property type="component" value="Unassembled WGS sequence"/>
</dbReference>
<dbReference type="InterPro" id="IPR011060">
    <property type="entry name" value="RibuloseP-bd_barrel"/>
</dbReference>
<proteinExistence type="predicted"/>
<dbReference type="InterPro" id="IPR013785">
    <property type="entry name" value="Aldolase_TIM"/>
</dbReference>
<evidence type="ECO:0000313" key="3">
    <source>
        <dbReference type="EMBL" id="SCL13099.1"/>
    </source>
</evidence>
<dbReference type="PANTHER" id="PTHR11749">
    <property type="entry name" value="RIBULOSE-5-PHOSPHATE-3-EPIMERASE"/>
    <property type="match status" value="1"/>
</dbReference>
<keyword evidence="1" id="KW-0479">Metal-binding</keyword>
<dbReference type="Pfam" id="PF00834">
    <property type="entry name" value="Ribul_P_3_epim"/>
    <property type="match status" value="1"/>
</dbReference>